<accession>A0ABD3HUT0</accession>
<evidence type="ECO:0000256" key="1">
    <source>
        <dbReference type="ARBA" id="ARBA00006676"/>
    </source>
</evidence>
<keyword evidence="5" id="KW-1185">Reference proteome</keyword>
<dbReference type="Gene3D" id="3.20.20.140">
    <property type="entry name" value="Metal-dependent hydrolases"/>
    <property type="match status" value="1"/>
</dbReference>
<proteinExistence type="inferred from homology"/>
<keyword evidence="2" id="KW-0862">Zinc</keyword>
<dbReference type="AlphaFoldDB" id="A0ABD3HUT0"/>
<dbReference type="PANTHER" id="PTHR11409">
    <property type="entry name" value="ADENOSINE DEAMINASE"/>
    <property type="match status" value="1"/>
</dbReference>
<evidence type="ECO:0000313" key="5">
    <source>
        <dbReference type="Proteomes" id="UP001633002"/>
    </source>
</evidence>
<dbReference type="EMBL" id="JBJQOH010000003">
    <property type="protein sequence ID" value="KAL3694494.1"/>
    <property type="molecule type" value="Genomic_DNA"/>
</dbReference>
<gene>
    <name evidence="4" type="ORF">R1sor_008145</name>
</gene>
<name>A0ABD3HUT0_9MARC</name>
<dbReference type="SUPFAM" id="SSF51556">
    <property type="entry name" value="Metallo-dependent hydrolases"/>
    <property type="match status" value="1"/>
</dbReference>
<dbReference type="Proteomes" id="UP001633002">
    <property type="component" value="Unassembled WGS sequence"/>
</dbReference>
<comment type="similarity">
    <text evidence="1">Belongs to the metallo-dependent hydrolases superfamily. Adenosine and AMP deaminases family.</text>
</comment>
<sequence length="132" mass="14834">MSAHCNELYIYQQGDSDYTENRSLTECFRLSPFIHALTSDHAIVTRITKETSEANIEAVLAGFDDAGVSYDTKEDGGSRHSMQVRLLLSIDRRESTEAAMETVELAWELRHRGIVGIDLSADPAVGTWYNFF</sequence>
<comment type="caution">
    <text evidence="4">The sequence shown here is derived from an EMBL/GenBank/DDBJ whole genome shotgun (WGS) entry which is preliminary data.</text>
</comment>
<evidence type="ECO:0000256" key="2">
    <source>
        <dbReference type="ARBA" id="ARBA00022833"/>
    </source>
</evidence>
<evidence type="ECO:0000256" key="3">
    <source>
        <dbReference type="ARBA" id="ARBA00023080"/>
    </source>
</evidence>
<organism evidence="4 5">
    <name type="scientific">Riccia sorocarpa</name>
    <dbReference type="NCBI Taxonomy" id="122646"/>
    <lineage>
        <taxon>Eukaryota</taxon>
        <taxon>Viridiplantae</taxon>
        <taxon>Streptophyta</taxon>
        <taxon>Embryophyta</taxon>
        <taxon>Marchantiophyta</taxon>
        <taxon>Marchantiopsida</taxon>
        <taxon>Marchantiidae</taxon>
        <taxon>Marchantiales</taxon>
        <taxon>Ricciaceae</taxon>
        <taxon>Riccia</taxon>
    </lineage>
</organism>
<dbReference type="InterPro" id="IPR032466">
    <property type="entry name" value="Metal_Hydrolase"/>
</dbReference>
<protein>
    <submittedName>
        <fullName evidence="4">Uncharacterized protein</fullName>
    </submittedName>
</protein>
<evidence type="ECO:0000313" key="4">
    <source>
        <dbReference type="EMBL" id="KAL3694494.1"/>
    </source>
</evidence>
<keyword evidence="3" id="KW-0546">Nucleotide metabolism</keyword>
<dbReference type="PANTHER" id="PTHR11409:SF42">
    <property type="entry name" value="ADENOSINE DEAMINASE-LIKE PROTEIN"/>
    <property type="match status" value="1"/>
</dbReference>
<dbReference type="InterPro" id="IPR006330">
    <property type="entry name" value="Ado/ade_deaminase"/>
</dbReference>
<dbReference type="GO" id="GO:0009117">
    <property type="term" value="P:nucleotide metabolic process"/>
    <property type="evidence" value="ECO:0007669"/>
    <property type="project" value="UniProtKB-KW"/>
</dbReference>
<reference evidence="4 5" key="1">
    <citation type="submission" date="2024-09" db="EMBL/GenBank/DDBJ databases">
        <title>Chromosome-scale assembly of Riccia sorocarpa.</title>
        <authorList>
            <person name="Paukszto L."/>
        </authorList>
    </citation>
    <scope>NUCLEOTIDE SEQUENCE [LARGE SCALE GENOMIC DNA]</scope>
    <source>
        <strain evidence="4">LP-2024</strain>
        <tissue evidence="4">Aerial parts of the thallus</tissue>
    </source>
</reference>